<reference evidence="2 3" key="1">
    <citation type="submission" date="2018-11" db="EMBL/GenBank/DDBJ databases">
        <title>Erythrobacter spongiae sp. nov., isolated from a marine sponge.</title>
        <authorList>
            <person name="Zhuang L."/>
            <person name="Luo L."/>
        </authorList>
    </citation>
    <scope>NUCLEOTIDE SEQUENCE [LARGE SCALE GENOMIC DNA]</scope>
    <source>
        <strain evidence="2 3">HN-E23</strain>
    </source>
</reference>
<proteinExistence type="predicted"/>
<name>A0A3N5CWU5_9SPHN</name>
<keyword evidence="1" id="KW-1133">Transmembrane helix</keyword>
<feature type="transmembrane region" description="Helical" evidence="1">
    <location>
        <begin position="24"/>
        <end position="45"/>
    </location>
</feature>
<organism evidence="2 3">
    <name type="scientific">Aurantiacibacter spongiae</name>
    <dbReference type="NCBI Taxonomy" id="2488860"/>
    <lineage>
        <taxon>Bacteria</taxon>
        <taxon>Pseudomonadati</taxon>
        <taxon>Pseudomonadota</taxon>
        <taxon>Alphaproteobacteria</taxon>
        <taxon>Sphingomonadales</taxon>
        <taxon>Erythrobacteraceae</taxon>
        <taxon>Aurantiacibacter</taxon>
    </lineage>
</organism>
<keyword evidence="1" id="KW-0812">Transmembrane</keyword>
<evidence type="ECO:0000313" key="3">
    <source>
        <dbReference type="Proteomes" id="UP000275232"/>
    </source>
</evidence>
<accession>A0A3N5CWU5</accession>
<dbReference type="AlphaFoldDB" id="A0A3N5CWU5"/>
<sequence>MIDYLSLAGDLIERTSSTLRVQNIVQLSLAPVFLLAAIGAVLNVMNARLSWLTDRIEFVERRTDKGLGGREGEEMPALRQRQQYAQWAVNLVTSGALTICLVIAALFISAFIRPQIGTFVAVAWVVTMAQLVAALVLFLLETRLATASARERRRRSRAILERRGEMARIDDDLDDTAL</sequence>
<dbReference type="InterPro" id="IPR021279">
    <property type="entry name" value="DUF2721"/>
</dbReference>
<comment type="caution">
    <text evidence="2">The sequence shown here is derived from an EMBL/GenBank/DDBJ whole genome shotgun (WGS) entry which is preliminary data.</text>
</comment>
<keyword evidence="1" id="KW-0472">Membrane</keyword>
<dbReference type="Proteomes" id="UP000275232">
    <property type="component" value="Unassembled WGS sequence"/>
</dbReference>
<gene>
    <name evidence="2" type="ORF">EG799_10270</name>
</gene>
<dbReference type="OrthoDB" id="5396182at2"/>
<dbReference type="RefSeq" id="WP_123880893.1">
    <property type="nucleotide sequence ID" value="NZ_RPFZ01000001.1"/>
</dbReference>
<evidence type="ECO:0000256" key="1">
    <source>
        <dbReference type="SAM" id="Phobius"/>
    </source>
</evidence>
<protein>
    <submittedName>
        <fullName evidence="2">DUF2721 domain-containing protein</fullName>
    </submittedName>
</protein>
<dbReference type="Pfam" id="PF11026">
    <property type="entry name" value="DUF2721"/>
    <property type="match status" value="1"/>
</dbReference>
<feature type="transmembrane region" description="Helical" evidence="1">
    <location>
        <begin position="87"/>
        <end position="112"/>
    </location>
</feature>
<dbReference type="EMBL" id="RPFZ01000001">
    <property type="protein sequence ID" value="RPF72806.1"/>
    <property type="molecule type" value="Genomic_DNA"/>
</dbReference>
<evidence type="ECO:0000313" key="2">
    <source>
        <dbReference type="EMBL" id="RPF72806.1"/>
    </source>
</evidence>
<feature type="transmembrane region" description="Helical" evidence="1">
    <location>
        <begin position="118"/>
        <end position="140"/>
    </location>
</feature>
<keyword evidence="3" id="KW-1185">Reference proteome</keyword>